<evidence type="ECO:0000256" key="5">
    <source>
        <dbReference type="ARBA" id="ARBA00022989"/>
    </source>
</evidence>
<feature type="transmembrane region" description="Helical" evidence="7">
    <location>
        <begin position="184"/>
        <end position="203"/>
    </location>
</feature>
<dbReference type="Proteomes" id="UP000054007">
    <property type="component" value="Unassembled WGS sequence"/>
</dbReference>
<feature type="transmembrane region" description="Helical" evidence="7">
    <location>
        <begin position="154"/>
        <end position="177"/>
    </location>
</feature>
<dbReference type="EMBL" id="KN880625">
    <property type="protein sequence ID" value="KIY64655.1"/>
    <property type="molecule type" value="Genomic_DNA"/>
</dbReference>
<keyword evidence="5 7" id="KW-1133">Transmembrane helix</keyword>
<evidence type="ECO:0000313" key="9">
    <source>
        <dbReference type="EMBL" id="KIY64655.1"/>
    </source>
</evidence>
<evidence type="ECO:0000256" key="4">
    <source>
        <dbReference type="ARBA" id="ARBA00022692"/>
    </source>
</evidence>
<organism evidence="9 10">
    <name type="scientific">Cylindrobasidium torrendii FP15055 ss-10</name>
    <dbReference type="NCBI Taxonomy" id="1314674"/>
    <lineage>
        <taxon>Eukaryota</taxon>
        <taxon>Fungi</taxon>
        <taxon>Dikarya</taxon>
        <taxon>Basidiomycota</taxon>
        <taxon>Agaricomycotina</taxon>
        <taxon>Agaricomycetes</taxon>
        <taxon>Agaricomycetidae</taxon>
        <taxon>Agaricales</taxon>
        <taxon>Marasmiineae</taxon>
        <taxon>Physalacriaceae</taxon>
        <taxon>Cylindrobasidium</taxon>
    </lineage>
</organism>
<feature type="transmembrane region" description="Helical" evidence="7">
    <location>
        <begin position="252"/>
        <end position="270"/>
    </location>
</feature>
<dbReference type="GO" id="GO:0015174">
    <property type="term" value="F:basic amino acid transmembrane transporter activity"/>
    <property type="evidence" value="ECO:0007669"/>
    <property type="project" value="TreeGrafter"/>
</dbReference>
<feature type="transmembrane region" description="Helical" evidence="7">
    <location>
        <begin position="90"/>
        <end position="113"/>
    </location>
</feature>
<dbReference type="InterPro" id="IPR020846">
    <property type="entry name" value="MFS_dom"/>
</dbReference>
<sequence>MTASASDERRPLLDENAPEDAGKPKVNLLAVFIPMTLGIFLAAVDQTIVVASYAAIGSDLKELQKTSWIATSYMLTLTSFQPLYGKLSDIFGRKACLLTAYCIFCVGSVLCGLSRTMDELIYSRALTGVGGGGMSTVVSIIMSDVVPLRERGTWQGILNIVFATGSGVGAPLGGLLADTIGWRWAFLLQAPIALLAIVSVSIALHMPTVDTTDFSTKIKRVDFAGAFTLVATLFFFLFGVERGGNVAWDDKQTIGALIIAAVAFVLFGFIEMEWAREPLAPKRIIVNRSLIASYLCNFFCIAAMMPILFYVSLYVQAVQGASPSRAGLFFIPSVAAGVAGSLLGGLYIQSRGIYYTLTVLAYGLQVAGTIVVVLGSGLVFTGLGILIPGLVAASLGNGTGITTSLISLIANAGAADQAIATAVSYLFRSLGSVLGLSIGSTLVQTTLRGALRAKLDGRDVDEIIANVRHSLTYIKTLPPDVAHAVRASYEEAIQACFLFALGMAFCAFSASWFIREVPLGKAAVERREEEQTQ</sequence>
<feature type="transmembrane region" description="Helical" evidence="7">
    <location>
        <begin position="223"/>
        <end position="240"/>
    </location>
</feature>
<dbReference type="CDD" id="cd17502">
    <property type="entry name" value="MFS_Azr1_MDR_like"/>
    <property type="match status" value="1"/>
</dbReference>
<dbReference type="PANTHER" id="PTHR23501">
    <property type="entry name" value="MAJOR FACILITATOR SUPERFAMILY"/>
    <property type="match status" value="1"/>
</dbReference>
<feature type="transmembrane region" description="Helical" evidence="7">
    <location>
        <begin position="360"/>
        <end position="393"/>
    </location>
</feature>
<dbReference type="GO" id="GO:0000329">
    <property type="term" value="C:fungal-type vacuole membrane"/>
    <property type="evidence" value="ECO:0007669"/>
    <property type="project" value="TreeGrafter"/>
</dbReference>
<feature type="transmembrane region" description="Helical" evidence="7">
    <location>
        <begin position="290"/>
        <end position="315"/>
    </location>
</feature>
<dbReference type="InterPro" id="IPR011701">
    <property type="entry name" value="MFS"/>
</dbReference>
<dbReference type="InterPro" id="IPR036259">
    <property type="entry name" value="MFS_trans_sf"/>
</dbReference>
<comment type="similarity">
    <text evidence="2">Belongs to the major facilitator superfamily.</text>
</comment>
<name>A0A0D7B389_9AGAR</name>
<dbReference type="OrthoDB" id="3437016at2759"/>
<feature type="transmembrane region" description="Helical" evidence="7">
    <location>
        <begin position="125"/>
        <end position="142"/>
    </location>
</feature>
<evidence type="ECO:0000313" key="10">
    <source>
        <dbReference type="Proteomes" id="UP000054007"/>
    </source>
</evidence>
<gene>
    <name evidence="9" type="ORF">CYLTODRAFT_492939</name>
</gene>
<evidence type="ECO:0000256" key="3">
    <source>
        <dbReference type="ARBA" id="ARBA00022448"/>
    </source>
</evidence>
<feature type="transmembrane region" description="Helical" evidence="7">
    <location>
        <begin position="327"/>
        <end position="348"/>
    </location>
</feature>
<dbReference type="STRING" id="1314674.A0A0D7B389"/>
<keyword evidence="6 7" id="KW-0472">Membrane</keyword>
<dbReference type="GO" id="GO:0012505">
    <property type="term" value="C:endomembrane system"/>
    <property type="evidence" value="ECO:0007669"/>
    <property type="project" value="UniProtKB-SubCell"/>
</dbReference>
<proteinExistence type="inferred from homology"/>
<dbReference type="PROSITE" id="PS50850">
    <property type="entry name" value="MFS"/>
    <property type="match status" value="1"/>
</dbReference>
<evidence type="ECO:0000256" key="1">
    <source>
        <dbReference type="ARBA" id="ARBA00004127"/>
    </source>
</evidence>
<dbReference type="SUPFAM" id="SSF103473">
    <property type="entry name" value="MFS general substrate transporter"/>
    <property type="match status" value="1"/>
</dbReference>
<feature type="domain" description="Major facilitator superfamily (MFS) profile" evidence="8">
    <location>
        <begin position="31"/>
        <end position="518"/>
    </location>
</feature>
<evidence type="ECO:0000256" key="6">
    <source>
        <dbReference type="ARBA" id="ARBA00023136"/>
    </source>
</evidence>
<feature type="transmembrane region" description="Helical" evidence="7">
    <location>
        <begin position="492"/>
        <end position="514"/>
    </location>
</feature>
<comment type="subcellular location">
    <subcellularLocation>
        <location evidence="1">Endomembrane system</location>
        <topology evidence="1">Multi-pass membrane protein</topology>
    </subcellularLocation>
</comment>
<dbReference type="Gene3D" id="1.20.1720.10">
    <property type="entry name" value="Multidrug resistance protein D"/>
    <property type="match status" value="1"/>
</dbReference>
<accession>A0A0D7B389</accession>
<reference evidence="9 10" key="1">
    <citation type="journal article" date="2015" name="Fungal Genet. Biol.">
        <title>Evolution of novel wood decay mechanisms in Agaricales revealed by the genome sequences of Fistulina hepatica and Cylindrobasidium torrendii.</title>
        <authorList>
            <person name="Floudas D."/>
            <person name="Held B.W."/>
            <person name="Riley R."/>
            <person name="Nagy L.G."/>
            <person name="Koehler G."/>
            <person name="Ransdell A.S."/>
            <person name="Younus H."/>
            <person name="Chow J."/>
            <person name="Chiniquy J."/>
            <person name="Lipzen A."/>
            <person name="Tritt A."/>
            <person name="Sun H."/>
            <person name="Haridas S."/>
            <person name="LaButti K."/>
            <person name="Ohm R.A."/>
            <person name="Kues U."/>
            <person name="Blanchette R.A."/>
            <person name="Grigoriev I.V."/>
            <person name="Minto R.E."/>
            <person name="Hibbett D.S."/>
        </authorList>
    </citation>
    <scope>NUCLEOTIDE SEQUENCE [LARGE SCALE GENOMIC DNA]</scope>
    <source>
        <strain evidence="9 10">FP15055 ss-10</strain>
    </source>
</reference>
<evidence type="ECO:0000256" key="2">
    <source>
        <dbReference type="ARBA" id="ARBA00008335"/>
    </source>
</evidence>
<keyword evidence="3" id="KW-0813">Transport</keyword>
<protein>
    <submittedName>
        <fullName evidence="9">MFS general substrate transporter</fullName>
    </submittedName>
</protein>
<dbReference type="Gene3D" id="1.20.1250.20">
    <property type="entry name" value="MFS general substrate transporter like domains"/>
    <property type="match status" value="1"/>
</dbReference>
<evidence type="ECO:0000259" key="8">
    <source>
        <dbReference type="PROSITE" id="PS50850"/>
    </source>
</evidence>
<evidence type="ECO:0000256" key="7">
    <source>
        <dbReference type="SAM" id="Phobius"/>
    </source>
</evidence>
<dbReference type="Pfam" id="PF07690">
    <property type="entry name" value="MFS_1"/>
    <property type="match status" value="1"/>
</dbReference>
<dbReference type="FunFam" id="1.20.1720.10:FF:000013">
    <property type="entry name" value="Related to multidrug resistance proteins"/>
    <property type="match status" value="1"/>
</dbReference>
<keyword evidence="4 7" id="KW-0812">Transmembrane</keyword>
<keyword evidence="10" id="KW-1185">Reference proteome</keyword>
<dbReference type="PANTHER" id="PTHR23501:SF84">
    <property type="entry name" value="VACUOLAR MEMBRANE AMINO ACID UPTAKE TRANSPORTER FNX2"/>
    <property type="match status" value="1"/>
</dbReference>
<feature type="transmembrane region" description="Helical" evidence="7">
    <location>
        <begin position="28"/>
        <end position="56"/>
    </location>
</feature>
<dbReference type="AlphaFoldDB" id="A0A0D7B389"/>